<accession>A0ABW9G753</accession>
<reference evidence="2 3" key="1">
    <citation type="journal article" date="2013" name="Int. J. Syst. Evol. Microbiol.">
        <title>Celerinatantimonas yamalensis sp. nov., a cold-adapted diazotrophic bacterium from a cold permafrost brine.</title>
        <authorList>
            <person name="Shcherbakova V."/>
            <person name="Chuvilskaya N."/>
            <person name="Rivkina E."/>
            <person name="Demidov N."/>
            <person name="Uchaeva V."/>
            <person name="Suetin S."/>
            <person name="Suzina N."/>
            <person name="Gilichinsky D."/>
        </authorList>
    </citation>
    <scope>NUCLEOTIDE SEQUENCE [LARGE SCALE GENOMIC DNA]</scope>
    <source>
        <strain evidence="2 3">C7</strain>
    </source>
</reference>
<dbReference type="InterPro" id="IPR041215">
    <property type="entry name" value="FlgO_dom"/>
</dbReference>
<evidence type="ECO:0000313" key="2">
    <source>
        <dbReference type="EMBL" id="MFM2485050.1"/>
    </source>
</evidence>
<dbReference type="RefSeq" id="WP_408623263.1">
    <property type="nucleotide sequence ID" value="NZ_JBEQCT010000003.1"/>
</dbReference>
<gene>
    <name evidence="2" type="ORF">ABUE30_08230</name>
</gene>
<organism evidence="2 3">
    <name type="scientific">Celerinatantimonas yamalensis</name>
    <dbReference type="NCBI Taxonomy" id="559956"/>
    <lineage>
        <taxon>Bacteria</taxon>
        <taxon>Pseudomonadati</taxon>
        <taxon>Pseudomonadota</taxon>
        <taxon>Gammaproteobacteria</taxon>
        <taxon>Celerinatantimonadaceae</taxon>
        <taxon>Celerinatantimonas</taxon>
    </lineage>
</organism>
<keyword evidence="3" id="KW-1185">Reference proteome</keyword>
<dbReference type="EMBL" id="JBEQCT010000003">
    <property type="protein sequence ID" value="MFM2485050.1"/>
    <property type="molecule type" value="Genomic_DNA"/>
</dbReference>
<sequence>MRYCWVVLITILLSGCNMITDHRIEYTYVPPKESKDSQFYSVVLRLTDRLLARMPKVRDDQTLAISSIVNLDKFGSTDGFGRQLSESMFAAFDARGVRLVEPRVTGRLVTVPESGEFALSRNAKTLAKKINITYMLVGSYQPSHSGLNVNVRIIRLSDRVVVSAVYEFFPADVTPVVPSVRSVNGGFVRNDIQPQ</sequence>
<comment type="caution">
    <text evidence="2">The sequence shown here is derived from an EMBL/GenBank/DDBJ whole genome shotgun (WGS) entry which is preliminary data.</text>
</comment>
<feature type="domain" description="FlgO" evidence="1">
    <location>
        <begin position="45"/>
        <end position="173"/>
    </location>
</feature>
<protein>
    <submittedName>
        <fullName evidence="2">FlgO family outer membrane protein</fullName>
    </submittedName>
</protein>
<name>A0ABW9G753_9GAMM</name>
<proteinExistence type="predicted"/>
<evidence type="ECO:0000259" key="1">
    <source>
        <dbReference type="Pfam" id="PF17680"/>
    </source>
</evidence>
<dbReference type="Pfam" id="PF17680">
    <property type="entry name" value="FlgO"/>
    <property type="match status" value="1"/>
</dbReference>
<dbReference type="PROSITE" id="PS51257">
    <property type="entry name" value="PROKAR_LIPOPROTEIN"/>
    <property type="match status" value="1"/>
</dbReference>
<dbReference type="Proteomes" id="UP001629953">
    <property type="component" value="Unassembled WGS sequence"/>
</dbReference>
<evidence type="ECO:0000313" key="3">
    <source>
        <dbReference type="Proteomes" id="UP001629953"/>
    </source>
</evidence>